<dbReference type="EC" id="2.7.1.2" evidence="2"/>
<dbReference type="EMBL" id="MWDQ01000057">
    <property type="protein sequence ID" value="OQB73937.1"/>
    <property type="molecule type" value="Genomic_DNA"/>
</dbReference>
<dbReference type="Proteomes" id="UP000485562">
    <property type="component" value="Unassembled WGS sequence"/>
</dbReference>
<dbReference type="AlphaFoldDB" id="A0A1V6CAK6"/>
<dbReference type="Gene3D" id="3.30.420.40">
    <property type="match status" value="2"/>
</dbReference>
<gene>
    <name evidence="2" type="primary">glkA</name>
    <name evidence="2" type="ORF">BWX89_00722</name>
</gene>
<dbReference type="PROSITE" id="PS01125">
    <property type="entry name" value="ROK"/>
    <property type="match status" value="1"/>
</dbReference>
<dbReference type="InterPro" id="IPR043129">
    <property type="entry name" value="ATPase_NBD"/>
</dbReference>
<dbReference type="InterPro" id="IPR049874">
    <property type="entry name" value="ROK_cs"/>
</dbReference>
<dbReference type="PANTHER" id="PTHR18964">
    <property type="entry name" value="ROK (REPRESSOR, ORF, KINASE) FAMILY"/>
    <property type="match status" value="1"/>
</dbReference>
<dbReference type="InterPro" id="IPR000600">
    <property type="entry name" value="ROK"/>
</dbReference>
<evidence type="ECO:0000313" key="2">
    <source>
        <dbReference type="EMBL" id="OQB73937.1"/>
    </source>
</evidence>
<dbReference type="SUPFAM" id="SSF53067">
    <property type="entry name" value="Actin-like ATPase domain"/>
    <property type="match status" value="1"/>
</dbReference>
<dbReference type="PANTHER" id="PTHR18964:SF149">
    <property type="entry name" value="BIFUNCTIONAL UDP-N-ACETYLGLUCOSAMINE 2-EPIMERASE_N-ACETYLMANNOSAMINE KINASE"/>
    <property type="match status" value="1"/>
</dbReference>
<dbReference type="Pfam" id="PF00480">
    <property type="entry name" value="ROK"/>
    <property type="match status" value="1"/>
</dbReference>
<accession>A0A1V6CAK6</accession>
<dbReference type="GO" id="GO:0004340">
    <property type="term" value="F:glucokinase activity"/>
    <property type="evidence" value="ECO:0007669"/>
    <property type="project" value="UniProtKB-EC"/>
</dbReference>
<protein>
    <submittedName>
        <fullName evidence="2">Glucokinase</fullName>
        <ecNumber evidence="2">2.7.1.2</ecNumber>
    </submittedName>
</protein>
<name>A0A1V6CAK6_UNCT6</name>
<proteinExistence type="inferred from homology"/>
<comment type="similarity">
    <text evidence="1">Belongs to the ROK (NagC/XylR) family.</text>
</comment>
<evidence type="ECO:0000256" key="1">
    <source>
        <dbReference type="ARBA" id="ARBA00006479"/>
    </source>
</evidence>
<comment type="caution">
    <text evidence="2">The sequence shown here is derived from an EMBL/GenBank/DDBJ whole genome shotgun (WGS) entry which is preliminary data.</text>
</comment>
<keyword evidence="2" id="KW-0808">Transferase</keyword>
<organism evidence="2">
    <name type="scientific">candidate division TA06 bacterium ADurb.Bin131</name>
    <dbReference type="NCBI Taxonomy" id="1852827"/>
    <lineage>
        <taxon>Bacteria</taxon>
        <taxon>Bacteria division TA06</taxon>
    </lineage>
</organism>
<sequence>MNKAIGIDLGGTYIKYGLVDNKGSIIKKGMLPTNAESRKRDIVIEQMSIAIKDVWEDNIDGIGIGTPGIVDNNGVVYESPNLPDWHNLNLKEIFEKKFNKKVVVENDANSIAWGEFLFGAGRGTSTIVCLTLGTGLGGGVVINGRLLRGACYSAAEIGHMPVNYKGRKCGCGSTGCIEAYVGRDYIVKSIVRKIKKGRKTIVSEMVDNNLLKITPKIISEAYQKGDKLAEETWIEMATALGAFLAGIVNLLNPDRIILAGGIAQAGEILFETIRKTIKQRAMDVLAKSVEIVPAGLGVNAGIISGASLVFQK</sequence>
<reference evidence="2" key="1">
    <citation type="submission" date="2017-02" db="EMBL/GenBank/DDBJ databases">
        <title>Delving into the versatile metabolic prowess of the omnipresent phylum Bacteroidetes.</title>
        <authorList>
            <person name="Nobu M.K."/>
            <person name="Mei R."/>
            <person name="Narihiro T."/>
            <person name="Kuroda K."/>
            <person name="Liu W.-T."/>
        </authorList>
    </citation>
    <scope>NUCLEOTIDE SEQUENCE</scope>
    <source>
        <strain evidence="2">ADurb.Bin131</strain>
    </source>
</reference>